<name>A0A2K9MGI3_9RHOB</name>
<feature type="transmembrane region" description="Helical" evidence="9">
    <location>
        <begin position="59"/>
        <end position="75"/>
    </location>
</feature>
<keyword evidence="2 9" id="KW-0813">Transport</keyword>
<evidence type="ECO:0000259" key="10">
    <source>
        <dbReference type="Pfam" id="PF04290"/>
    </source>
</evidence>
<sequence length="177" mass="20214">MKRGERLLISLIDWVNEAVGRVVSLLAGVFAAIIIYDVFMRYVMLAPTPWAFDVTKMMYGFYFVMLGGYALRHQAHVRVDLLTAQLGPRVRRWVEILGYILFFLPFSIVFTLYSWQFALRALDQGERTYGAVQLPVYPLKLAMGVAATLLLIQGVAELLKLILRTDHLEPLEPLDVH</sequence>
<comment type="subunit">
    <text evidence="9">The complex comprises the extracytoplasmic solute receptor protein and the two transmembrane proteins.</text>
</comment>
<dbReference type="GO" id="GO:0022857">
    <property type="term" value="F:transmembrane transporter activity"/>
    <property type="evidence" value="ECO:0007669"/>
    <property type="project" value="UniProtKB-UniRule"/>
</dbReference>
<dbReference type="AlphaFoldDB" id="A0A2K9MGI3"/>
<accession>A0A2K9MGI3</accession>
<comment type="function">
    <text evidence="9">Part of the tripartite ATP-independent periplasmic (TRAP) transport system.</text>
</comment>
<evidence type="ECO:0000256" key="6">
    <source>
        <dbReference type="ARBA" id="ARBA00022989"/>
    </source>
</evidence>
<dbReference type="Pfam" id="PF04290">
    <property type="entry name" value="DctQ"/>
    <property type="match status" value="1"/>
</dbReference>
<evidence type="ECO:0000256" key="3">
    <source>
        <dbReference type="ARBA" id="ARBA00022475"/>
    </source>
</evidence>
<evidence type="ECO:0000256" key="5">
    <source>
        <dbReference type="ARBA" id="ARBA00022692"/>
    </source>
</evidence>
<gene>
    <name evidence="11" type="ORF">CYR75_07450</name>
</gene>
<organism evidence="11 12">
    <name type="scientific">Paracoccus jeotgali</name>
    <dbReference type="NCBI Taxonomy" id="2065379"/>
    <lineage>
        <taxon>Bacteria</taxon>
        <taxon>Pseudomonadati</taxon>
        <taxon>Pseudomonadota</taxon>
        <taxon>Alphaproteobacteria</taxon>
        <taxon>Rhodobacterales</taxon>
        <taxon>Paracoccaceae</taxon>
        <taxon>Paracoccus</taxon>
    </lineage>
</organism>
<evidence type="ECO:0000313" key="11">
    <source>
        <dbReference type="EMBL" id="AUM74126.1"/>
    </source>
</evidence>
<keyword evidence="4 9" id="KW-0997">Cell inner membrane</keyword>
<keyword evidence="12" id="KW-1185">Reference proteome</keyword>
<comment type="subcellular location">
    <subcellularLocation>
        <location evidence="1 9">Cell inner membrane</location>
        <topology evidence="1 9">Multi-pass membrane protein</topology>
    </subcellularLocation>
</comment>
<evidence type="ECO:0000256" key="2">
    <source>
        <dbReference type="ARBA" id="ARBA00022448"/>
    </source>
</evidence>
<evidence type="ECO:0000256" key="7">
    <source>
        <dbReference type="ARBA" id="ARBA00023136"/>
    </source>
</evidence>
<dbReference type="KEGG" id="paru:CYR75_07450"/>
<evidence type="ECO:0000256" key="1">
    <source>
        <dbReference type="ARBA" id="ARBA00004429"/>
    </source>
</evidence>
<reference evidence="12" key="1">
    <citation type="submission" date="2017-12" db="EMBL/GenBank/DDBJ databases">
        <title>Genomic analysis of Paracoccus sp. CBA4604.</title>
        <authorList>
            <person name="Roh S.W."/>
            <person name="Kim J.Y."/>
            <person name="Kim J.S."/>
        </authorList>
    </citation>
    <scope>NUCLEOTIDE SEQUENCE [LARGE SCALE GENOMIC DNA]</scope>
    <source>
        <strain evidence="12">CBA4604</strain>
    </source>
</reference>
<feature type="transmembrane region" description="Helical" evidence="9">
    <location>
        <begin position="96"/>
        <end position="117"/>
    </location>
</feature>
<dbReference type="InterPro" id="IPR055348">
    <property type="entry name" value="DctQ"/>
</dbReference>
<keyword evidence="5 9" id="KW-0812">Transmembrane</keyword>
<evidence type="ECO:0000256" key="8">
    <source>
        <dbReference type="ARBA" id="ARBA00038436"/>
    </source>
</evidence>
<dbReference type="OrthoDB" id="4250245at2"/>
<feature type="domain" description="Tripartite ATP-independent periplasmic transporters DctQ component" evidence="10">
    <location>
        <begin position="31"/>
        <end position="162"/>
    </location>
</feature>
<dbReference type="PANTHER" id="PTHR35011:SF4">
    <property type="entry name" value="SLL1102 PROTEIN"/>
    <property type="match status" value="1"/>
</dbReference>
<protein>
    <recommendedName>
        <fullName evidence="9">TRAP transporter small permease protein</fullName>
    </recommendedName>
</protein>
<feature type="transmembrane region" description="Helical" evidence="9">
    <location>
        <begin position="21"/>
        <end position="39"/>
    </location>
</feature>
<feature type="transmembrane region" description="Helical" evidence="9">
    <location>
        <begin position="137"/>
        <end position="159"/>
    </location>
</feature>
<evidence type="ECO:0000256" key="9">
    <source>
        <dbReference type="RuleBase" id="RU369079"/>
    </source>
</evidence>
<comment type="similarity">
    <text evidence="8 9">Belongs to the TRAP transporter small permease family.</text>
</comment>
<dbReference type="Proteomes" id="UP000234882">
    <property type="component" value="Chromosome"/>
</dbReference>
<keyword evidence="7 9" id="KW-0472">Membrane</keyword>
<dbReference type="PANTHER" id="PTHR35011">
    <property type="entry name" value="2,3-DIKETO-L-GULONATE TRAP TRANSPORTER SMALL PERMEASE PROTEIN YIAM"/>
    <property type="match status" value="1"/>
</dbReference>
<proteinExistence type="inferred from homology"/>
<evidence type="ECO:0000256" key="4">
    <source>
        <dbReference type="ARBA" id="ARBA00022519"/>
    </source>
</evidence>
<dbReference type="EMBL" id="CP025583">
    <property type="protein sequence ID" value="AUM74126.1"/>
    <property type="molecule type" value="Genomic_DNA"/>
</dbReference>
<keyword evidence="6 9" id="KW-1133">Transmembrane helix</keyword>
<dbReference type="GO" id="GO:0005886">
    <property type="term" value="C:plasma membrane"/>
    <property type="evidence" value="ECO:0007669"/>
    <property type="project" value="UniProtKB-SubCell"/>
</dbReference>
<evidence type="ECO:0000313" key="12">
    <source>
        <dbReference type="Proteomes" id="UP000234882"/>
    </source>
</evidence>
<keyword evidence="3" id="KW-1003">Cell membrane</keyword>
<dbReference type="InterPro" id="IPR007387">
    <property type="entry name" value="TRAP_DctQ"/>
</dbReference>